<dbReference type="GeneTree" id="ENSGT00940000177519"/>
<dbReference type="STRING" id="303518.ENSPNYP00000002121"/>
<evidence type="ECO:0000256" key="1">
    <source>
        <dbReference type="SAM" id="MobiDB-lite"/>
    </source>
</evidence>
<reference evidence="3" key="1">
    <citation type="submission" date="2023-09" db="UniProtKB">
        <authorList>
            <consortium name="Ensembl"/>
        </authorList>
    </citation>
    <scope>IDENTIFICATION</scope>
</reference>
<dbReference type="InterPro" id="IPR012677">
    <property type="entry name" value="Nucleotide-bd_a/b_plait_sf"/>
</dbReference>
<dbReference type="Gene3D" id="3.30.70.330">
    <property type="match status" value="1"/>
</dbReference>
<dbReference type="Pfam" id="PF23222">
    <property type="entry name" value="RRM_PARP14_1"/>
    <property type="match status" value="1"/>
</dbReference>
<accession>A0A3B4EYP3</accession>
<name>A0A3B4EYP3_9CICH</name>
<sequence>MVEAYSYPLLVGFGETNIPRLEIMLVKYFSSEKSAGGDCEIEYENGSSTAVVRFRREEDQKNVLAKESHQISLEKGVLKLTVCLPTEEKSSQVLFTIGRKENGGERGKKNSGEEGQG</sequence>
<proteinExistence type="predicted"/>
<dbReference type="InterPro" id="IPR057051">
    <property type="entry name" value="PARP14_RPM_1"/>
</dbReference>
<protein>
    <recommendedName>
        <fullName evidence="2">PAR14-like first RRM domain-containing protein</fullName>
    </recommendedName>
</protein>
<organism evidence="3">
    <name type="scientific">Pundamilia nyererei</name>
    <dbReference type="NCBI Taxonomy" id="303518"/>
    <lineage>
        <taxon>Eukaryota</taxon>
        <taxon>Metazoa</taxon>
        <taxon>Chordata</taxon>
        <taxon>Craniata</taxon>
        <taxon>Vertebrata</taxon>
        <taxon>Euteleostomi</taxon>
        <taxon>Actinopterygii</taxon>
        <taxon>Neopterygii</taxon>
        <taxon>Teleostei</taxon>
        <taxon>Neoteleostei</taxon>
        <taxon>Acanthomorphata</taxon>
        <taxon>Ovalentaria</taxon>
        <taxon>Cichlomorphae</taxon>
        <taxon>Cichliformes</taxon>
        <taxon>Cichlidae</taxon>
        <taxon>African cichlids</taxon>
        <taxon>Pseudocrenilabrinae</taxon>
        <taxon>Haplochromini</taxon>
        <taxon>Pundamilia</taxon>
    </lineage>
</organism>
<feature type="compositionally biased region" description="Basic and acidic residues" evidence="1">
    <location>
        <begin position="98"/>
        <end position="117"/>
    </location>
</feature>
<evidence type="ECO:0000259" key="2">
    <source>
        <dbReference type="Pfam" id="PF23222"/>
    </source>
</evidence>
<evidence type="ECO:0000313" key="3">
    <source>
        <dbReference type="Ensembl" id="ENSPNYP00000002121.1"/>
    </source>
</evidence>
<feature type="region of interest" description="Disordered" evidence="1">
    <location>
        <begin position="95"/>
        <end position="117"/>
    </location>
</feature>
<dbReference type="Ensembl" id="ENSPNYT00000002175.1">
    <property type="protein sequence ID" value="ENSPNYP00000002121.1"/>
    <property type="gene ID" value="ENSPNYG00000001692.1"/>
</dbReference>
<feature type="domain" description="PAR14-like first RRM" evidence="2">
    <location>
        <begin position="16"/>
        <end position="82"/>
    </location>
</feature>
<dbReference type="AlphaFoldDB" id="A0A3B4EYP3"/>